<keyword evidence="2" id="KW-0472">Membrane</keyword>
<evidence type="ECO:0000313" key="4">
    <source>
        <dbReference type="Proteomes" id="UP000310200"/>
    </source>
</evidence>
<gene>
    <name evidence="3" type="ORF">DBV15_09561</name>
</gene>
<protein>
    <submittedName>
        <fullName evidence="3">Uncharacterized protein</fullName>
    </submittedName>
</protein>
<dbReference type="EMBL" id="QBLH01000348">
    <property type="protein sequence ID" value="TGZ56307.1"/>
    <property type="molecule type" value="Genomic_DNA"/>
</dbReference>
<keyword evidence="2" id="KW-1133">Transmembrane helix</keyword>
<reference evidence="3 4" key="1">
    <citation type="journal article" date="2019" name="Philos. Trans. R. Soc. Lond., B, Biol. Sci.">
        <title>Ant behaviour and brain gene expression of defending hosts depend on the ecological success of the intruding social parasite.</title>
        <authorList>
            <person name="Kaur R."/>
            <person name="Stoldt M."/>
            <person name="Jongepier E."/>
            <person name="Feldmeyer B."/>
            <person name="Menzel F."/>
            <person name="Bornberg-Bauer E."/>
            <person name="Foitzik S."/>
        </authorList>
    </citation>
    <scope>NUCLEOTIDE SEQUENCE [LARGE SCALE GENOMIC DNA]</scope>
    <source>
        <tissue evidence="3">Whole body</tissue>
    </source>
</reference>
<organism evidence="3 4">
    <name type="scientific">Temnothorax longispinosus</name>
    <dbReference type="NCBI Taxonomy" id="300112"/>
    <lineage>
        <taxon>Eukaryota</taxon>
        <taxon>Metazoa</taxon>
        <taxon>Ecdysozoa</taxon>
        <taxon>Arthropoda</taxon>
        <taxon>Hexapoda</taxon>
        <taxon>Insecta</taxon>
        <taxon>Pterygota</taxon>
        <taxon>Neoptera</taxon>
        <taxon>Endopterygota</taxon>
        <taxon>Hymenoptera</taxon>
        <taxon>Apocrita</taxon>
        <taxon>Aculeata</taxon>
        <taxon>Formicoidea</taxon>
        <taxon>Formicidae</taxon>
        <taxon>Myrmicinae</taxon>
        <taxon>Temnothorax</taxon>
    </lineage>
</organism>
<evidence type="ECO:0000256" key="1">
    <source>
        <dbReference type="SAM" id="MobiDB-lite"/>
    </source>
</evidence>
<feature type="region of interest" description="Disordered" evidence="1">
    <location>
        <begin position="1"/>
        <end position="22"/>
    </location>
</feature>
<comment type="caution">
    <text evidence="3">The sequence shown here is derived from an EMBL/GenBank/DDBJ whole genome shotgun (WGS) entry which is preliminary data.</text>
</comment>
<dbReference type="AlphaFoldDB" id="A0A4S2L779"/>
<feature type="non-terminal residue" evidence="3">
    <location>
        <position position="1"/>
    </location>
</feature>
<feature type="compositionally biased region" description="Basic and acidic residues" evidence="1">
    <location>
        <begin position="1"/>
        <end position="10"/>
    </location>
</feature>
<sequence>PQLEFERSVLDDAPGNSPKATAGRVHNSNIVVTFILDMRATPTDSAALTLILLPFALFFVRVIGDGTTRTFTKPNGQKSQLISFDTKGGEVEITWDVSVPFFTIPLNHVSETGEVLPLLNVNTRGLSIAGVLTAILSLAVPLFSKPGPGMQYRSLDSQWSQMGDTINEIVFSNRYITPCVQRIVCSVVSEASQSDNPTSTDKIIDGLSSHKWFKEFTNGTVIQEAIRVGREGHHDCGRIYKECFVSPKILKSMMGQFGTI</sequence>
<evidence type="ECO:0000256" key="2">
    <source>
        <dbReference type="SAM" id="Phobius"/>
    </source>
</evidence>
<feature type="transmembrane region" description="Helical" evidence="2">
    <location>
        <begin position="46"/>
        <end position="64"/>
    </location>
</feature>
<name>A0A4S2L779_9HYME</name>
<proteinExistence type="predicted"/>
<feature type="transmembrane region" description="Helical" evidence="2">
    <location>
        <begin position="125"/>
        <end position="143"/>
    </location>
</feature>
<dbReference type="Proteomes" id="UP000310200">
    <property type="component" value="Unassembled WGS sequence"/>
</dbReference>
<keyword evidence="4" id="KW-1185">Reference proteome</keyword>
<accession>A0A4S2L779</accession>
<evidence type="ECO:0000313" key="3">
    <source>
        <dbReference type="EMBL" id="TGZ56307.1"/>
    </source>
</evidence>
<keyword evidence="2" id="KW-0812">Transmembrane</keyword>